<evidence type="ECO:0000313" key="8">
    <source>
        <dbReference type="Proteomes" id="UP000234857"/>
    </source>
</evidence>
<dbReference type="Pfam" id="PF01479">
    <property type="entry name" value="S4"/>
    <property type="match status" value="1"/>
</dbReference>
<evidence type="ECO:0000259" key="6">
    <source>
        <dbReference type="SMART" id="SM00363"/>
    </source>
</evidence>
<comment type="similarity">
    <text evidence="1 5">Belongs to the pseudouridine synthase RluA family.</text>
</comment>
<dbReference type="GO" id="GO:0003723">
    <property type="term" value="F:RNA binding"/>
    <property type="evidence" value="ECO:0007669"/>
    <property type="project" value="UniProtKB-KW"/>
</dbReference>
<evidence type="ECO:0000256" key="4">
    <source>
        <dbReference type="PROSITE-ProRule" id="PRU00182"/>
    </source>
</evidence>
<dbReference type="Gene3D" id="3.30.2350.10">
    <property type="entry name" value="Pseudouridine synthase"/>
    <property type="match status" value="1"/>
</dbReference>
<dbReference type="PANTHER" id="PTHR21600">
    <property type="entry name" value="MITOCHONDRIAL RNA PSEUDOURIDINE SYNTHASE"/>
    <property type="match status" value="1"/>
</dbReference>
<feature type="active site" evidence="3">
    <location>
        <position position="139"/>
    </location>
</feature>
<gene>
    <name evidence="7" type="ORF">C0601_13400</name>
</gene>
<dbReference type="NCBIfam" id="TIGR00005">
    <property type="entry name" value="rluA_subfam"/>
    <property type="match status" value="1"/>
</dbReference>
<comment type="caution">
    <text evidence="7">The sequence shown here is derived from an EMBL/GenBank/DDBJ whole genome shotgun (WGS) entry which is preliminary data.</text>
</comment>
<dbReference type="InterPro" id="IPR002942">
    <property type="entry name" value="S4_RNA-bd"/>
</dbReference>
<dbReference type="CDD" id="cd02869">
    <property type="entry name" value="PseudoU_synth_RluA_like"/>
    <property type="match status" value="1"/>
</dbReference>
<dbReference type="PROSITE" id="PS01129">
    <property type="entry name" value="PSI_RLU"/>
    <property type="match status" value="1"/>
</dbReference>
<protein>
    <recommendedName>
        <fullName evidence="5">Pseudouridine synthase</fullName>
        <ecNumber evidence="5">5.4.99.-</ecNumber>
    </recommendedName>
</protein>
<dbReference type="PANTHER" id="PTHR21600:SF44">
    <property type="entry name" value="RIBOSOMAL LARGE SUBUNIT PSEUDOURIDINE SYNTHASE D"/>
    <property type="match status" value="1"/>
</dbReference>
<dbReference type="GO" id="GO:0000455">
    <property type="term" value="P:enzyme-directed rRNA pseudouridine synthesis"/>
    <property type="evidence" value="ECO:0007669"/>
    <property type="project" value="TreeGrafter"/>
</dbReference>
<dbReference type="SMART" id="SM00363">
    <property type="entry name" value="S4"/>
    <property type="match status" value="1"/>
</dbReference>
<dbReference type="AlphaFoldDB" id="A0A2N5Z9G4"/>
<proteinExistence type="inferred from homology"/>
<evidence type="ECO:0000256" key="2">
    <source>
        <dbReference type="ARBA" id="ARBA00023235"/>
    </source>
</evidence>
<dbReference type="Pfam" id="PF00849">
    <property type="entry name" value="PseudoU_synth_2"/>
    <property type="match status" value="1"/>
</dbReference>
<keyword evidence="2 5" id="KW-0413">Isomerase</keyword>
<accession>A0A2N5Z9G4</accession>
<dbReference type="SUPFAM" id="SSF55174">
    <property type="entry name" value="Alpha-L RNA-binding motif"/>
    <property type="match status" value="1"/>
</dbReference>
<organism evidence="7 8">
    <name type="scientific">Muiribacterium halophilum</name>
    <dbReference type="NCBI Taxonomy" id="2053465"/>
    <lineage>
        <taxon>Bacteria</taxon>
        <taxon>Candidatus Muiribacteriota</taxon>
        <taxon>Candidatus Muiribacteriia</taxon>
        <taxon>Candidatus Muiribacteriales</taxon>
        <taxon>Candidatus Muiribacteriaceae</taxon>
        <taxon>Candidatus Muiribacterium</taxon>
    </lineage>
</organism>
<reference evidence="7 8" key="1">
    <citation type="submission" date="2017-11" db="EMBL/GenBank/DDBJ databases">
        <title>Genome-resolved metagenomics identifies genetic mobility, metabolic interactions, and unexpected diversity in perchlorate-reducing communities.</title>
        <authorList>
            <person name="Barnum T.P."/>
            <person name="Figueroa I.A."/>
            <person name="Carlstrom C.I."/>
            <person name="Lucas L.N."/>
            <person name="Engelbrektson A.L."/>
            <person name="Coates J.D."/>
        </authorList>
    </citation>
    <scope>NUCLEOTIDE SEQUENCE [LARGE SCALE GENOMIC DNA]</scope>
    <source>
        <strain evidence="7">BM706</strain>
    </source>
</reference>
<dbReference type="InterPro" id="IPR006225">
    <property type="entry name" value="PsdUridine_synth_RluC/D"/>
</dbReference>
<feature type="domain" description="RNA-binding S4" evidence="6">
    <location>
        <begin position="15"/>
        <end position="76"/>
    </location>
</feature>
<dbReference type="Proteomes" id="UP000234857">
    <property type="component" value="Unassembled WGS sequence"/>
</dbReference>
<comment type="catalytic activity">
    <reaction evidence="5">
        <text>a uridine in RNA = a pseudouridine in RNA</text>
        <dbReference type="Rhea" id="RHEA:48348"/>
        <dbReference type="Rhea" id="RHEA-COMP:12068"/>
        <dbReference type="Rhea" id="RHEA-COMP:12069"/>
        <dbReference type="ChEBI" id="CHEBI:65314"/>
        <dbReference type="ChEBI" id="CHEBI:65315"/>
    </reaction>
</comment>
<dbReference type="PROSITE" id="PS50889">
    <property type="entry name" value="S4"/>
    <property type="match status" value="1"/>
</dbReference>
<dbReference type="EC" id="5.4.99.-" evidence="5"/>
<evidence type="ECO:0000313" key="7">
    <source>
        <dbReference type="EMBL" id="PLX15307.1"/>
    </source>
</evidence>
<dbReference type="InterPro" id="IPR020103">
    <property type="entry name" value="PsdUridine_synth_cat_dom_sf"/>
</dbReference>
<evidence type="ECO:0000256" key="1">
    <source>
        <dbReference type="ARBA" id="ARBA00010876"/>
    </source>
</evidence>
<dbReference type="InterPro" id="IPR036986">
    <property type="entry name" value="S4_RNA-bd_sf"/>
</dbReference>
<dbReference type="SUPFAM" id="SSF55120">
    <property type="entry name" value="Pseudouridine synthase"/>
    <property type="match status" value="1"/>
</dbReference>
<sequence>MPDYKALHEIEHDFQRLDLYVAENLIHDLSRSKLQRLIKDGTIRVNGNKVKPNQKLIQGDIIEYDFEYKEPDKLNPAEVKGIEILYEDENIIVVNKPRGVVVHPAESVKDPTVVNHLIFLGVPLAPVSYERPGVVHRIDRFTSGIVVFVKDMKTYDGMVELFKLKKIQKKYIALCYNRFKTLQGIIDMPIGRSTKDRRKMSVKPGGKSAVTHFEVKAEYGDYSYLELFPKTGRTHQLRVHLAKVGHPIVGDDVYGPKTNEFGLTGQFLHAKEIVFIHPVSGKEIYIKAPMPPELMSILESIKDEK</sequence>
<dbReference type="InterPro" id="IPR006224">
    <property type="entry name" value="PsdUridine_synth_RluA-like_CS"/>
</dbReference>
<comment type="function">
    <text evidence="5">Responsible for synthesis of pseudouridine from uracil.</text>
</comment>
<dbReference type="InterPro" id="IPR006145">
    <property type="entry name" value="PsdUridine_synth_RsuA/RluA"/>
</dbReference>
<evidence type="ECO:0000256" key="3">
    <source>
        <dbReference type="PIRSR" id="PIRSR606225-1"/>
    </source>
</evidence>
<dbReference type="Gene3D" id="3.10.290.10">
    <property type="entry name" value="RNA-binding S4 domain"/>
    <property type="match status" value="1"/>
</dbReference>
<dbReference type="GO" id="GO:0120159">
    <property type="term" value="F:rRNA pseudouridine synthase activity"/>
    <property type="evidence" value="ECO:0007669"/>
    <property type="project" value="UniProtKB-ARBA"/>
</dbReference>
<keyword evidence="4" id="KW-0694">RNA-binding</keyword>
<dbReference type="CDD" id="cd00165">
    <property type="entry name" value="S4"/>
    <property type="match status" value="1"/>
</dbReference>
<name>A0A2N5Z9G4_MUIH1</name>
<evidence type="ECO:0000256" key="5">
    <source>
        <dbReference type="RuleBase" id="RU362028"/>
    </source>
</evidence>
<dbReference type="EMBL" id="PKTG01000142">
    <property type="protein sequence ID" value="PLX15307.1"/>
    <property type="molecule type" value="Genomic_DNA"/>
</dbReference>
<dbReference type="InterPro" id="IPR050188">
    <property type="entry name" value="RluA_PseudoU_synthase"/>
</dbReference>